<dbReference type="GO" id="GO:0016787">
    <property type="term" value="F:hydrolase activity"/>
    <property type="evidence" value="ECO:0007669"/>
    <property type="project" value="UniProtKB-KW"/>
</dbReference>
<evidence type="ECO:0000256" key="2">
    <source>
        <dbReference type="ARBA" id="ARBA00022723"/>
    </source>
</evidence>
<dbReference type="Proteomes" id="UP000198741">
    <property type="component" value="Chromosome I"/>
</dbReference>
<evidence type="ECO:0000256" key="1">
    <source>
        <dbReference type="ARBA" id="ARBA00009184"/>
    </source>
</evidence>
<dbReference type="EMBL" id="LT629710">
    <property type="protein sequence ID" value="SDP28563.1"/>
    <property type="molecule type" value="Genomic_DNA"/>
</dbReference>
<evidence type="ECO:0000313" key="5">
    <source>
        <dbReference type="EMBL" id="SDP28563.1"/>
    </source>
</evidence>
<sequence length="283" mass="31190">MTDDILEGALPSWRDGPPKQSLLAFLREVSCGPAMIAVAERVAAFDFDGTLACEKPRTALAQFLAECCRPDSPESVRRAAAEGSGADVLRGLGVLFAGRTVQNYGERSREFLDRAAHPRFRRTYPSLVYQPMLELIRLLCALEFSVFVCTDSSRDFLRVIADSALGLRREQIIGSEVRIDYVDGRLVRTPNPIPFDDGPGKTVHLWDRTGTQPVLAAGNAAGDIEMLRAARYALVVHHDDSVREYAYADEQVLDAAAGDRWTVLSMRTDFARIWASEATAGVQ</sequence>
<proteinExistence type="inferred from homology"/>
<dbReference type="STRING" id="1090615.SAMN04515671_3558"/>
<keyword evidence="4" id="KW-0460">Magnesium</keyword>
<dbReference type="GO" id="GO:0046872">
    <property type="term" value="F:metal ion binding"/>
    <property type="evidence" value="ECO:0007669"/>
    <property type="project" value="UniProtKB-KW"/>
</dbReference>
<keyword evidence="6" id="KW-1185">Reference proteome</keyword>
<protein>
    <submittedName>
        <fullName evidence="5">Phosphoglycolate phosphatase, HAD superfamily</fullName>
    </submittedName>
</protein>
<dbReference type="OrthoDB" id="9799365at2"/>
<dbReference type="CDD" id="cd01427">
    <property type="entry name" value="HAD_like"/>
    <property type="match status" value="1"/>
</dbReference>
<gene>
    <name evidence="5" type="ORF">SAMN04515671_3558</name>
</gene>
<name>A0A1H0RG71_9ACTN</name>
<dbReference type="PANTHER" id="PTHR43344:SF13">
    <property type="entry name" value="PHOSPHATASE RV3661-RELATED"/>
    <property type="match status" value="1"/>
</dbReference>
<dbReference type="PANTHER" id="PTHR43344">
    <property type="entry name" value="PHOSPHOSERINE PHOSPHATASE"/>
    <property type="match status" value="1"/>
</dbReference>
<keyword evidence="3" id="KW-0378">Hydrolase</keyword>
<evidence type="ECO:0000256" key="3">
    <source>
        <dbReference type="ARBA" id="ARBA00022801"/>
    </source>
</evidence>
<evidence type="ECO:0000256" key="4">
    <source>
        <dbReference type="ARBA" id="ARBA00022842"/>
    </source>
</evidence>
<dbReference type="Gene3D" id="3.40.50.1000">
    <property type="entry name" value="HAD superfamily/HAD-like"/>
    <property type="match status" value="1"/>
</dbReference>
<dbReference type="SUPFAM" id="SSF56784">
    <property type="entry name" value="HAD-like"/>
    <property type="match status" value="1"/>
</dbReference>
<keyword evidence="2" id="KW-0479">Metal-binding</keyword>
<reference evidence="5 6" key="1">
    <citation type="submission" date="2016-10" db="EMBL/GenBank/DDBJ databases">
        <authorList>
            <person name="de Groot N.N."/>
        </authorList>
    </citation>
    <scope>NUCLEOTIDE SEQUENCE [LARGE SCALE GENOMIC DNA]</scope>
    <source>
        <strain evidence="6">P4-7,KCTC 19426,CECT 7604</strain>
    </source>
</reference>
<dbReference type="InterPro" id="IPR023214">
    <property type="entry name" value="HAD_sf"/>
</dbReference>
<dbReference type="Pfam" id="PF12710">
    <property type="entry name" value="HAD"/>
    <property type="match status" value="1"/>
</dbReference>
<comment type="similarity">
    <text evidence="1">Belongs to the HAD-like hydrolase superfamily. SerB family.</text>
</comment>
<organism evidence="5 6">
    <name type="scientific">Nakamurella panacisegetis</name>
    <dbReference type="NCBI Taxonomy" id="1090615"/>
    <lineage>
        <taxon>Bacteria</taxon>
        <taxon>Bacillati</taxon>
        <taxon>Actinomycetota</taxon>
        <taxon>Actinomycetes</taxon>
        <taxon>Nakamurellales</taxon>
        <taxon>Nakamurellaceae</taxon>
        <taxon>Nakamurella</taxon>
    </lineage>
</organism>
<accession>A0A1H0RG71</accession>
<dbReference type="InterPro" id="IPR036412">
    <property type="entry name" value="HAD-like_sf"/>
</dbReference>
<dbReference type="InterPro" id="IPR050582">
    <property type="entry name" value="HAD-like_SerB"/>
</dbReference>
<evidence type="ECO:0000313" key="6">
    <source>
        <dbReference type="Proteomes" id="UP000198741"/>
    </source>
</evidence>
<dbReference type="RefSeq" id="WP_090478336.1">
    <property type="nucleotide sequence ID" value="NZ_LT629710.1"/>
</dbReference>
<dbReference type="AlphaFoldDB" id="A0A1H0RG71"/>